<evidence type="ECO:0000256" key="1">
    <source>
        <dbReference type="SAM" id="Coils"/>
    </source>
</evidence>
<keyword evidence="1" id="KW-0175">Coiled coil</keyword>
<keyword evidence="3" id="KW-1185">Reference proteome</keyword>
<accession>A0A9D4TVS8</accession>
<dbReference type="AlphaFoldDB" id="A0A9D4TVS8"/>
<gene>
    <name evidence="2" type="ORF">D9Q98_001964</name>
</gene>
<feature type="coiled-coil region" evidence="1">
    <location>
        <begin position="436"/>
        <end position="463"/>
    </location>
</feature>
<organism evidence="2 3">
    <name type="scientific">Chlorella vulgaris</name>
    <name type="common">Green alga</name>
    <dbReference type="NCBI Taxonomy" id="3077"/>
    <lineage>
        <taxon>Eukaryota</taxon>
        <taxon>Viridiplantae</taxon>
        <taxon>Chlorophyta</taxon>
        <taxon>core chlorophytes</taxon>
        <taxon>Trebouxiophyceae</taxon>
        <taxon>Chlorellales</taxon>
        <taxon>Chlorellaceae</taxon>
        <taxon>Chlorella clade</taxon>
        <taxon>Chlorella</taxon>
    </lineage>
</organism>
<dbReference type="Proteomes" id="UP001055712">
    <property type="component" value="Unassembled WGS sequence"/>
</dbReference>
<dbReference type="EMBL" id="SIDB01000002">
    <property type="protein sequence ID" value="KAI3435906.1"/>
    <property type="molecule type" value="Genomic_DNA"/>
</dbReference>
<proteinExistence type="predicted"/>
<reference evidence="2" key="2">
    <citation type="submission" date="2020-11" db="EMBL/GenBank/DDBJ databases">
        <authorList>
            <person name="Cecchin M."/>
            <person name="Marcolungo L."/>
            <person name="Rossato M."/>
            <person name="Girolomoni L."/>
            <person name="Cosentino E."/>
            <person name="Cuine S."/>
            <person name="Li-Beisson Y."/>
            <person name="Delledonne M."/>
            <person name="Ballottari M."/>
        </authorList>
    </citation>
    <scope>NUCLEOTIDE SEQUENCE</scope>
    <source>
        <strain evidence="2">211/11P</strain>
        <tissue evidence="2">Whole cell</tissue>
    </source>
</reference>
<evidence type="ECO:0000313" key="3">
    <source>
        <dbReference type="Proteomes" id="UP001055712"/>
    </source>
</evidence>
<dbReference type="OrthoDB" id="10688692at2759"/>
<reference evidence="2" key="1">
    <citation type="journal article" date="2019" name="Plant J.">
        <title>Chlorella vulgaris genome assembly and annotation reveals the molecular basis for metabolic acclimation to high light conditions.</title>
        <authorList>
            <person name="Cecchin M."/>
            <person name="Marcolungo L."/>
            <person name="Rossato M."/>
            <person name="Girolomoni L."/>
            <person name="Cosentino E."/>
            <person name="Cuine S."/>
            <person name="Li-Beisson Y."/>
            <person name="Delledonne M."/>
            <person name="Ballottari M."/>
        </authorList>
    </citation>
    <scope>NUCLEOTIDE SEQUENCE</scope>
    <source>
        <strain evidence="2">211/11P</strain>
    </source>
</reference>
<comment type="caution">
    <text evidence="2">The sequence shown here is derived from an EMBL/GenBank/DDBJ whole genome shotgun (WGS) entry which is preliminary data.</text>
</comment>
<evidence type="ECO:0000313" key="2">
    <source>
        <dbReference type="EMBL" id="KAI3435906.1"/>
    </source>
</evidence>
<sequence>MCTHASSPQLRSLRADLAAAQAAALDGEAAVAAERERTADLGTRVLLVDSYVRRLQRLTLLLQQYRAHLNQGLAALGLPALQGEQRAAALGTWAHDLERVRIQLANALPSACADPATPSEQAAEALLQLGCHCAPLAQRMAAAGAGVTVEALQGSIQADLQAVNSWPAAAAAEHSACTRTNSPLSTALGKMQLEQIATWEAVMQRQQQLQRLRAQVAAARQPLTPAPGDDEAVDEAAHRRLAAAKVAGLNAELGSLERALRQALEAAQSAQQGQRVTALQGQLAEQLQLEQAVDAAVRAMCEANARVLQQWRQGSRQAAGQLKAQVSLQSQSLLLASQRLLAAQREELAAFRQQTPLGAPGPAQQLPQPATDKGTAAVSKNELENAMVGADTVAAASLLDPLARFKSAAHAASLLQQAGTELQQLLPLQEQWAELRRSSDAQLADLQQTAAQLQQEVQQLGVDGGVAALHQEAAAVAGQGVELVGRVRQALSEWWTTPAVTATPWLKRGGKTALEWLTVLAEQQRALRQREAFTGRDQSNSRRQL</sequence>
<protein>
    <submittedName>
        <fullName evidence="2">Uncharacterized protein</fullName>
    </submittedName>
</protein>
<name>A0A9D4TVS8_CHLVU</name>